<comment type="pathway">
    <text evidence="1">Antibiotic biosynthesis.</text>
</comment>
<gene>
    <name evidence="7" type="ORF">B4N89_08805</name>
</gene>
<keyword evidence="5" id="KW-0045">Antibiotic biosynthesis</keyword>
<dbReference type="GO" id="GO:0017000">
    <property type="term" value="P:antibiotic biosynthetic process"/>
    <property type="evidence" value="ECO:0007669"/>
    <property type="project" value="UniProtKB-KW"/>
</dbReference>
<keyword evidence="3" id="KW-0808">Transferase</keyword>
<dbReference type="Pfam" id="PF17843">
    <property type="entry name" value="MycE_N"/>
    <property type="match status" value="1"/>
</dbReference>
<dbReference type="SUPFAM" id="SSF53335">
    <property type="entry name" value="S-adenosyl-L-methionine-dependent methyltransferases"/>
    <property type="match status" value="1"/>
</dbReference>
<dbReference type="AlphaFoldDB" id="A0A1T3P792"/>
<comment type="caution">
    <text evidence="7">The sequence shown here is derived from an EMBL/GenBank/DDBJ whole genome shotgun (WGS) entry which is preliminary data.</text>
</comment>
<dbReference type="InterPro" id="IPR029063">
    <property type="entry name" value="SAM-dependent_MTases_sf"/>
</dbReference>
<dbReference type="InterPro" id="IPR040800">
    <property type="entry name" value="MycE_N"/>
</dbReference>
<evidence type="ECO:0000313" key="8">
    <source>
        <dbReference type="Proteomes" id="UP000190037"/>
    </source>
</evidence>
<sequence>MDDHRLSELITAADLPPADTDAAIAELGAAAVAEALLSEISARTRLLPEPIEKTTVQLDLGFDDKRLHYLFTLGAGTCEVEAGRAPRPPATYRQDLSELLRAVFSPGRHDGTRELVIADSTEPHGLAADDPWLRQRRSAVLAAHQLVEAISRRFTDLTELAVRFDADKWGGHWYTPHYQHYLEPLRDRRVKVLEIGVGGYDDPNLGGASLRMWKHYFWRGRIYGLDIYPKTGITEPRLRTVQGDQGDAEFLAGFAREHGPFDVVIDDGSHFSEHVLTSFTQLFPHVRPGGRYIIEDTQSSYWPGWGGSTDLDSTTTSMGFVKKLLDGLNHQEQIRPADHAASATELTVTGVHVHHNVVVLDKGVNTEQGPPSWVPRTEDPRLWYAGES</sequence>
<dbReference type="Gene3D" id="3.40.50.150">
    <property type="entry name" value="Vaccinia Virus protein VP39"/>
    <property type="match status" value="1"/>
</dbReference>
<reference evidence="7 8" key="1">
    <citation type="submission" date="2017-03" db="EMBL/GenBank/DDBJ databases">
        <title>Draft genome sequence of Streptomyces scabrisporus NF3, endophyte isolated from Amphipterygium adstringens.</title>
        <authorList>
            <person name="Vazquez M."/>
            <person name="Ceapa C.D."/>
            <person name="Rodriguez Luna D."/>
            <person name="Sanchez Esquivel S."/>
        </authorList>
    </citation>
    <scope>NUCLEOTIDE SEQUENCE [LARGE SCALE GENOMIC DNA]</scope>
    <source>
        <strain evidence="7 8">NF3</strain>
    </source>
</reference>
<dbReference type="GO" id="GO:0032259">
    <property type="term" value="P:methylation"/>
    <property type="evidence" value="ECO:0007669"/>
    <property type="project" value="UniProtKB-KW"/>
</dbReference>
<feature type="domain" description="Methyltransferase MycE N-terminal" evidence="6">
    <location>
        <begin position="7"/>
        <end position="109"/>
    </location>
</feature>
<dbReference type="GO" id="GO:0008168">
    <property type="term" value="F:methyltransferase activity"/>
    <property type="evidence" value="ECO:0007669"/>
    <property type="project" value="UniProtKB-KW"/>
</dbReference>
<dbReference type="STRING" id="159449.B4N89_08805"/>
<evidence type="ECO:0000256" key="4">
    <source>
        <dbReference type="ARBA" id="ARBA00022691"/>
    </source>
</evidence>
<evidence type="ECO:0000259" key="6">
    <source>
        <dbReference type="Pfam" id="PF17843"/>
    </source>
</evidence>
<dbReference type="EMBL" id="MWQN01000001">
    <property type="protein sequence ID" value="OPC84903.1"/>
    <property type="molecule type" value="Genomic_DNA"/>
</dbReference>
<keyword evidence="2" id="KW-0489">Methyltransferase</keyword>
<protein>
    <recommendedName>
        <fullName evidence="6">Methyltransferase MycE N-terminal domain-containing protein</fullName>
    </recommendedName>
</protein>
<keyword evidence="8" id="KW-1185">Reference proteome</keyword>
<name>A0A1T3P792_9ACTN</name>
<dbReference type="Gene3D" id="3.30.1050.30">
    <property type="match status" value="1"/>
</dbReference>
<evidence type="ECO:0000256" key="5">
    <source>
        <dbReference type="ARBA" id="ARBA00023194"/>
    </source>
</evidence>
<organism evidence="7 8">
    <name type="scientific">Embleya scabrispora</name>
    <dbReference type="NCBI Taxonomy" id="159449"/>
    <lineage>
        <taxon>Bacteria</taxon>
        <taxon>Bacillati</taxon>
        <taxon>Actinomycetota</taxon>
        <taxon>Actinomycetes</taxon>
        <taxon>Kitasatosporales</taxon>
        <taxon>Streptomycetaceae</taxon>
        <taxon>Embleya</taxon>
    </lineage>
</organism>
<evidence type="ECO:0000256" key="1">
    <source>
        <dbReference type="ARBA" id="ARBA00004792"/>
    </source>
</evidence>
<proteinExistence type="predicted"/>
<keyword evidence="4" id="KW-0949">S-adenosyl-L-methionine</keyword>
<accession>A0A1T3P792</accession>
<evidence type="ECO:0000256" key="3">
    <source>
        <dbReference type="ARBA" id="ARBA00022679"/>
    </source>
</evidence>
<evidence type="ECO:0000256" key="2">
    <source>
        <dbReference type="ARBA" id="ARBA00022603"/>
    </source>
</evidence>
<dbReference type="Proteomes" id="UP000190037">
    <property type="component" value="Unassembled WGS sequence"/>
</dbReference>
<dbReference type="OrthoDB" id="9816424at2"/>
<evidence type="ECO:0000313" key="7">
    <source>
        <dbReference type="EMBL" id="OPC84903.1"/>
    </source>
</evidence>